<organism evidence="4 5">
    <name type="scientific">Mesonia profundi</name>
    <dbReference type="NCBI Taxonomy" id="3070998"/>
    <lineage>
        <taxon>Bacteria</taxon>
        <taxon>Pseudomonadati</taxon>
        <taxon>Bacteroidota</taxon>
        <taxon>Flavobacteriia</taxon>
        <taxon>Flavobacteriales</taxon>
        <taxon>Flavobacteriaceae</taxon>
        <taxon>Mesonia</taxon>
    </lineage>
</organism>
<comment type="caution">
    <text evidence="4">The sequence shown here is derived from an EMBL/GenBank/DDBJ whole genome shotgun (WGS) entry which is preliminary data.</text>
</comment>
<gene>
    <name evidence="4" type="ORF">RBU60_13695</name>
</gene>
<dbReference type="RefSeq" id="WP_308865628.1">
    <property type="nucleotide sequence ID" value="NZ_JAVHUL010000058.1"/>
</dbReference>
<evidence type="ECO:0000313" key="5">
    <source>
        <dbReference type="Proteomes" id="UP001230915"/>
    </source>
</evidence>
<dbReference type="Gene3D" id="3.40.50.2300">
    <property type="match status" value="1"/>
</dbReference>
<dbReference type="PROSITE" id="PS50930">
    <property type="entry name" value="HTH_LYTTR"/>
    <property type="match status" value="1"/>
</dbReference>
<accession>A0ABU1A4N2</accession>
<dbReference type="Pfam" id="PF04397">
    <property type="entry name" value="LytTR"/>
    <property type="match status" value="1"/>
</dbReference>
<keyword evidence="5" id="KW-1185">Reference proteome</keyword>
<reference evidence="4 5" key="1">
    <citation type="submission" date="2023-08" db="EMBL/GenBank/DDBJ databases">
        <title>Mesonia sp. MT50, isolated from deep-sea sediment of the Mariana Trench.</title>
        <authorList>
            <person name="Fu H."/>
        </authorList>
    </citation>
    <scope>NUCLEOTIDE SEQUENCE [LARGE SCALE GENOMIC DNA]</scope>
    <source>
        <strain evidence="4 5">MT50</strain>
    </source>
</reference>
<dbReference type="PROSITE" id="PS50110">
    <property type="entry name" value="RESPONSE_REGULATORY"/>
    <property type="match status" value="1"/>
</dbReference>
<dbReference type="InterPro" id="IPR011006">
    <property type="entry name" value="CheY-like_superfamily"/>
</dbReference>
<dbReference type="InterPro" id="IPR001789">
    <property type="entry name" value="Sig_transdc_resp-reg_receiver"/>
</dbReference>
<protein>
    <submittedName>
        <fullName evidence="4">LytTR family DNA-binding domain-containing protein</fullName>
    </submittedName>
</protein>
<dbReference type="Proteomes" id="UP001230915">
    <property type="component" value="Unassembled WGS sequence"/>
</dbReference>
<name>A0ABU1A4N2_9FLAO</name>
<feature type="domain" description="Response regulatory" evidence="2">
    <location>
        <begin position="7"/>
        <end position="118"/>
    </location>
</feature>
<dbReference type="EMBL" id="JAVHUL010000058">
    <property type="protein sequence ID" value="MDQ7918627.1"/>
    <property type="molecule type" value="Genomic_DNA"/>
</dbReference>
<evidence type="ECO:0000259" key="2">
    <source>
        <dbReference type="PROSITE" id="PS50110"/>
    </source>
</evidence>
<dbReference type="PANTHER" id="PTHR37299:SF1">
    <property type="entry name" value="STAGE 0 SPORULATION PROTEIN A HOMOLOG"/>
    <property type="match status" value="1"/>
</dbReference>
<proteinExistence type="predicted"/>
<dbReference type="Gene3D" id="2.40.50.1020">
    <property type="entry name" value="LytTr DNA-binding domain"/>
    <property type="match status" value="1"/>
</dbReference>
<dbReference type="GO" id="GO:0003677">
    <property type="term" value="F:DNA binding"/>
    <property type="evidence" value="ECO:0007669"/>
    <property type="project" value="UniProtKB-KW"/>
</dbReference>
<dbReference type="SMART" id="SM00448">
    <property type="entry name" value="REC"/>
    <property type="match status" value="1"/>
</dbReference>
<evidence type="ECO:0000259" key="3">
    <source>
        <dbReference type="PROSITE" id="PS50930"/>
    </source>
</evidence>
<dbReference type="InterPro" id="IPR046947">
    <property type="entry name" value="LytR-like"/>
</dbReference>
<evidence type="ECO:0000313" key="4">
    <source>
        <dbReference type="EMBL" id="MDQ7918627.1"/>
    </source>
</evidence>
<sequence length="239" mass="28126">MKNIKLKCVVVDDSNIQRLSIIKLVKDHSNLELVGEYNNALKAKEALRKNTIDLILLDIEMPILSGFDLLDKLQDRPEIIFITGKTQYAFKAFNYEAVDFLQKPVDKERFDVAIKKVLNIHHLKNNKTPSKDRNYIFIKSKLKNYKLFLDDVKYVEAFGDYVNIFTENQSYIVLSTMKGFEQKLPENQFMRVHKSYIINLFRVKHYDAKTIWIDDFQMPISRNRKKKLEDVLSGIITQN</sequence>
<dbReference type="SUPFAM" id="SSF52172">
    <property type="entry name" value="CheY-like"/>
    <property type="match status" value="1"/>
</dbReference>
<feature type="domain" description="HTH LytTR-type" evidence="3">
    <location>
        <begin position="136"/>
        <end position="234"/>
    </location>
</feature>
<feature type="modified residue" description="4-aspartylphosphate" evidence="1">
    <location>
        <position position="58"/>
    </location>
</feature>
<dbReference type="Pfam" id="PF00072">
    <property type="entry name" value="Response_reg"/>
    <property type="match status" value="1"/>
</dbReference>
<keyword evidence="1" id="KW-0597">Phosphoprotein</keyword>
<dbReference type="SMART" id="SM00850">
    <property type="entry name" value="LytTR"/>
    <property type="match status" value="1"/>
</dbReference>
<keyword evidence="4" id="KW-0238">DNA-binding</keyword>
<dbReference type="PANTHER" id="PTHR37299">
    <property type="entry name" value="TRANSCRIPTIONAL REGULATOR-RELATED"/>
    <property type="match status" value="1"/>
</dbReference>
<evidence type="ECO:0000256" key="1">
    <source>
        <dbReference type="PROSITE-ProRule" id="PRU00169"/>
    </source>
</evidence>
<dbReference type="InterPro" id="IPR007492">
    <property type="entry name" value="LytTR_DNA-bd_dom"/>
</dbReference>